<keyword evidence="1" id="KW-1133">Transmembrane helix</keyword>
<dbReference type="Proteomes" id="UP000466442">
    <property type="component" value="Unassembled WGS sequence"/>
</dbReference>
<dbReference type="AlphaFoldDB" id="A0A8S9XVT8"/>
<dbReference type="SUPFAM" id="SSF50494">
    <property type="entry name" value="Trypsin-like serine proteases"/>
    <property type="match status" value="1"/>
</dbReference>
<sequence>MGIVMKGEQLIDEFMEVHDFLGGSGEDSQVVVPPPDHFRVWAGQAQETGQWRDVEKFYCVNTPVGPPHIMGNDLGILIVRDEFELGKSVIGFNELMSETEMKAAMTSRTVCRIITWSIKFKGKHKPDLENSIMTECPVETMNTTSCAAFLSAEITAINNQSLAEGNLMCVLPSATNEDQCHGVVVPGSPVICSKKLLGIVSLAKDPALLDTFPFQTRMDFPEETPAPKTSVWSEFEPGHSDTSLPDFTFLERLRQMQWAVKLIVIYDLLINVGFHVISILVLIDLHALNETGKCSLVLDAPYYDNKAHFWTLYGCCLDLNLNTTSVLLWGLLIFAIGKGDPTWAKAWVMMKRIVIFVMLPPIAAIAFGGETTLAIFSSIFFLFYYLLSVLTIEVITRYFIPPENTELAQTPLLPQVRASTFTKNSTT</sequence>
<evidence type="ECO:0000313" key="2">
    <source>
        <dbReference type="EMBL" id="KAF6211725.1"/>
    </source>
</evidence>
<dbReference type="EMBL" id="WIXP02000004">
    <property type="protein sequence ID" value="KAF6211725.1"/>
    <property type="molecule type" value="Genomic_DNA"/>
</dbReference>
<evidence type="ECO:0000313" key="3">
    <source>
        <dbReference type="Proteomes" id="UP000466442"/>
    </source>
</evidence>
<protein>
    <submittedName>
        <fullName evidence="2">Uncharacterized protein</fullName>
    </submittedName>
</protein>
<dbReference type="Gene3D" id="2.40.10.10">
    <property type="entry name" value="Trypsin-like serine proteases"/>
    <property type="match status" value="1"/>
</dbReference>
<proteinExistence type="predicted"/>
<dbReference type="InterPro" id="IPR043504">
    <property type="entry name" value="Peptidase_S1_PA_chymotrypsin"/>
</dbReference>
<dbReference type="InterPro" id="IPR009003">
    <property type="entry name" value="Peptidase_S1_PA"/>
</dbReference>
<feature type="transmembrane region" description="Helical" evidence="1">
    <location>
        <begin position="310"/>
        <end position="337"/>
    </location>
</feature>
<comment type="caution">
    <text evidence="2">The sequence shown here is derived from an EMBL/GenBank/DDBJ whole genome shotgun (WGS) entry which is preliminary data.</text>
</comment>
<feature type="transmembrane region" description="Helical" evidence="1">
    <location>
        <begin position="262"/>
        <end position="283"/>
    </location>
</feature>
<feature type="transmembrane region" description="Helical" evidence="1">
    <location>
        <begin position="373"/>
        <end position="395"/>
    </location>
</feature>
<evidence type="ECO:0000256" key="1">
    <source>
        <dbReference type="SAM" id="Phobius"/>
    </source>
</evidence>
<keyword evidence="3" id="KW-1185">Reference proteome</keyword>
<keyword evidence="1" id="KW-0812">Transmembrane</keyword>
<keyword evidence="1" id="KW-0472">Membrane</keyword>
<name>A0A8S9XVT8_APOLU</name>
<reference evidence="2" key="1">
    <citation type="journal article" date="2021" name="Mol. Ecol. Resour.">
        <title>Apolygus lucorum genome provides insights into omnivorousness and mesophyll feeding.</title>
        <authorList>
            <person name="Liu Y."/>
            <person name="Liu H."/>
            <person name="Wang H."/>
            <person name="Huang T."/>
            <person name="Liu B."/>
            <person name="Yang B."/>
            <person name="Yin L."/>
            <person name="Li B."/>
            <person name="Zhang Y."/>
            <person name="Zhang S."/>
            <person name="Jiang F."/>
            <person name="Zhang X."/>
            <person name="Ren Y."/>
            <person name="Wang B."/>
            <person name="Wang S."/>
            <person name="Lu Y."/>
            <person name="Wu K."/>
            <person name="Fan W."/>
            <person name="Wang G."/>
        </authorList>
    </citation>
    <scope>NUCLEOTIDE SEQUENCE</scope>
    <source>
        <strain evidence="2">12Hb</strain>
    </source>
</reference>
<feature type="transmembrane region" description="Helical" evidence="1">
    <location>
        <begin position="349"/>
        <end position="367"/>
    </location>
</feature>
<gene>
    <name evidence="2" type="ORF">GE061_012240</name>
</gene>
<organism evidence="2 3">
    <name type="scientific">Apolygus lucorum</name>
    <name type="common">Small green plant bug</name>
    <name type="synonym">Lygocoris lucorum</name>
    <dbReference type="NCBI Taxonomy" id="248454"/>
    <lineage>
        <taxon>Eukaryota</taxon>
        <taxon>Metazoa</taxon>
        <taxon>Ecdysozoa</taxon>
        <taxon>Arthropoda</taxon>
        <taxon>Hexapoda</taxon>
        <taxon>Insecta</taxon>
        <taxon>Pterygota</taxon>
        <taxon>Neoptera</taxon>
        <taxon>Paraneoptera</taxon>
        <taxon>Hemiptera</taxon>
        <taxon>Heteroptera</taxon>
        <taxon>Panheteroptera</taxon>
        <taxon>Cimicomorpha</taxon>
        <taxon>Miridae</taxon>
        <taxon>Mirini</taxon>
        <taxon>Apolygus</taxon>
    </lineage>
</organism>
<accession>A0A8S9XVT8</accession>